<evidence type="ECO:0000256" key="5">
    <source>
        <dbReference type="ARBA" id="ARBA00022692"/>
    </source>
</evidence>
<dbReference type="VEuPathDB" id="FungiDB:GWK60_C03575"/>
<evidence type="ECO:0000256" key="3">
    <source>
        <dbReference type="ARBA" id="ARBA00022676"/>
    </source>
</evidence>
<keyword evidence="3 11" id="KW-0328">Glycosyltransferase</keyword>
<evidence type="ECO:0000256" key="9">
    <source>
        <dbReference type="ARBA" id="ARBA00023180"/>
    </source>
</evidence>
<dbReference type="GO" id="GO:0016020">
    <property type="term" value="C:membrane"/>
    <property type="evidence" value="ECO:0007669"/>
    <property type="project" value="UniProtKB-SubCell"/>
</dbReference>
<dbReference type="GO" id="GO:0006493">
    <property type="term" value="P:protein O-linked glycosylation"/>
    <property type="evidence" value="ECO:0007669"/>
    <property type="project" value="TreeGrafter"/>
</dbReference>
<keyword evidence="6" id="KW-0735">Signal-anchor</keyword>
<dbReference type="EMBL" id="LLZZ01000144">
    <property type="protein sequence ID" value="KTA99487.1"/>
    <property type="molecule type" value="Genomic_DNA"/>
</dbReference>
<dbReference type="VEuPathDB" id="FungiDB:GW608_C03839"/>
<sequence>MEKLYMKKSLLVYRTKKVLRQHCVTISLCVSLLFIIFTVFGGSSVDDRQGYDLLNLSLEQGSTFASKYSVFKYVSSRIYENEKKPGRLMFLKKLFPFGNNGRDLHERSVLSNWDKASKADQCALLLQGFYLDPKWDNADILTEREEKEDYRNMQLAIERMRTYKYCFMDEDIDILDTFKAAGFSPNEAYVFQKKLFMFLKQTDGSTTEYLYPRIENLRTGVITEEPTTDLSVSEYNAKFIPTWRNMAKGKGIAVSVSPKEIRMLHSLFAVLNQQGNKLPIQIIDKGETLTLADKELIKSYAVKTNQDVSVVDLSPIIDAEYADENIIGMHNKWFAAMFNTFEEVLLLDVDVIPFVGTEKFFQLEPYTSRHILFWRNRDIKKKNPKYCPEAAIFLEPTTEEHQVLKTDLHHKLFTKQVRNPATSEDKALSEFCFQRKSNHVDPGLIVFNKKLRFQTFAITELLHQHDTFRACVGTGADALILGAFAAGETFRLDPRDAGIVGSISYSEADKMNFVCGTQIAHNDDKDNLLWISGGGRTCKNPDLLVEDFAADEEYYEVRYGNYGNAETIYKSKIRIDGYLAPKVSQKEWVVIPDCGNTMRCAFVDPNVKDFSGRSIKYNDETKSRVTNLIDIWYNAE</sequence>
<dbReference type="Proteomes" id="UP000054886">
    <property type="component" value="Unassembled WGS sequence"/>
</dbReference>
<comment type="caution">
    <text evidence="11">The sequence shown here is derived from an EMBL/GenBank/DDBJ whole genome shotgun (WGS) entry which is preliminary data.</text>
</comment>
<dbReference type="SUPFAM" id="SSF53448">
    <property type="entry name" value="Nucleotide-diphospho-sugar transferases"/>
    <property type="match status" value="1"/>
</dbReference>
<keyword evidence="4 11" id="KW-0808">Transferase</keyword>
<dbReference type="VEuPathDB" id="FungiDB:CAGL0C04026g"/>
<dbReference type="Pfam" id="PF11051">
    <property type="entry name" value="Mannosyl_trans3"/>
    <property type="match status" value="1"/>
</dbReference>
<dbReference type="PANTHER" id="PTHR31392">
    <property type="entry name" value="ALPHA-1,3-MANNOSYLTRANSFERASE MNN1-RELATED"/>
    <property type="match status" value="1"/>
</dbReference>
<evidence type="ECO:0000256" key="4">
    <source>
        <dbReference type="ARBA" id="ARBA00022679"/>
    </source>
</evidence>
<accession>A0A0W0CMW7</accession>
<dbReference type="GO" id="GO:0005794">
    <property type="term" value="C:Golgi apparatus"/>
    <property type="evidence" value="ECO:0007669"/>
    <property type="project" value="TreeGrafter"/>
</dbReference>
<dbReference type="PANTHER" id="PTHR31392:SF1">
    <property type="entry name" value="ALPHA-1,3-MANNOSYLTRANSFERASE MNN1-RELATED"/>
    <property type="match status" value="1"/>
</dbReference>
<keyword evidence="9" id="KW-0325">Glycoprotein</keyword>
<keyword evidence="7 10" id="KW-1133">Transmembrane helix</keyword>
<dbReference type="AlphaFoldDB" id="A0A0W0CMW7"/>
<dbReference type="OrthoDB" id="430354at2759"/>
<comment type="similarity">
    <text evidence="2">Belongs to the MNN1/MNT family.</text>
</comment>
<evidence type="ECO:0000313" key="11">
    <source>
        <dbReference type="EMBL" id="KTA99487.1"/>
    </source>
</evidence>
<name>A0A0W0CMW7_CANGB</name>
<evidence type="ECO:0000256" key="10">
    <source>
        <dbReference type="SAM" id="Phobius"/>
    </source>
</evidence>
<dbReference type="GO" id="GO:0000033">
    <property type="term" value="F:alpha-1,3-mannosyltransferase activity"/>
    <property type="evidence" value="ECO:0007669"/>
    <property type="project" value="TreeGrafter"/>
</dbReference>
<evidence type="ECO:0000256" key="7">
    <source>
        <dbReference type="ARBA" id="ARBA00022989"/>
    </source>
</evidence>
<evidence type="ECO:0000256" key="1">
    <source>
        <dbReference type="ARBA" id="ARBA00004606"/>
    </source>
</evidence>
<evidence type="ECO:0000313" key="12">
    <source>
        <dbReference type="Proteomes" id="UP000054886"/>
    </source>
</evidence>
<organism evidence="11 12">
    <name type="scientific">Candida glabrata</name>
    <name type="common">Yeast</name>
    <name type="synonym">Torulopsis glabrata</name>
    <dbReference type="NCBI Taxonomy" id="5478"/>
    <lineage>
        <taxon>Eukaryota</taxon>
        <taxon>Fungi</taxon>
        <taxon>Dikarya</taxon>
        <taxon>Ascomycota</taxon>
        <taxon>Saccharomycotina</taxon>
        <taxon>Saccharomycetes</taxon>
        <taxon>Saccharomycetales</taxon>
        <taxon>Saccharomycetaceae</taxon>
        <taxon>Nakaseomyces</taxon>
    </lineage>
</organism>
<dbReference type="InterPro" id="IPR022751">
    <property type="entry name" value="Alpha_mannosyltransferase"/>
</dbReference>
<dbReference type="InterPro" id="IPR029044">
    <property type="entry name" value="Nucleotide-diphossugar_trans"/>
</dbReference>
<keyword evidence="8 10" id="KW-0472">Membrane</keyword>
<proteinExistence type="inferred from homology"/>
<dbReference type="VEuPathDB" id="FungiDB:B1J91_C04026g"/>
<reference evidence="11 12" key="1">
    <citation type="submission" date="2015-10" db="EMBL/GenBank/DDBJ databases">
        <title>Draft genomes sequences of Candida glabrata isolates 1A, 1B, 2A, 2B, 3A and 3B.</title>
        <authorList>
            <person name="Haavelsrud O.E."/>
            <person name="Gaustad P."/>
        </authorList>
    </citation>
    <scope>NUCLEOTIDE SEQUENCE [LARGE SCALE GENOMIC DNA]</scope>
    <source>
        <strain evidence="11">910700640</strain>
    </source>
</reference>
<gene>
    <name evidence="11" type="ORF">AO440_000443</name>
</gene>
<dbReference type="VEuPathDB" id="FungiDB:GVI51_C03817"/>
<evidence type="ECO:0000256" key="6">
    <source>
        <dbReference type="ARBA" id="ARBA00022968"/>
    </source>
</evidence>
<feature type="transmembrane region" description="Helical" evidence="10">
    <location>
        <begin position="21"/>
        <end position="40"/>
    </location>
</feature>
<evidence type="ECO:0000256" key="2">
    <source>
        <dbReference type="ARBA" id="ARBA00009105"/>
    </source>
</evidence>
<keyword evidence="5 10" id="KW-0812">Transmembrane</keyword>
<comment type="subcellular location">
    <subcellularLocation>
        <location evidence="1">Membrane</location>
        <topology evidence="1">Single-pass type II membrane protein</topology>
    </subcellularLocation>
</comment>
<protein>
    <submittedName>
        <fullName evidence="11">Alpha-1,3-mannosyltransferase MNT3</fullName>
    </submittedName>
</protein>
<evidence type="ECO:0000256" key="8">
    <source>
        <dbReference type="ARBA" id="ARBA00023136"/>
    </source>
</evidence>